<sequence>MSDFRKLTESMWASPQITVQDVADAAQQGVTLLINNRPDDEEEGQPEGDAISAAAAANGMAYTAIPVGHAGFGEAQVKAMADALEVADGRVLAYCRSGTRSTYLWALAQASRGEDPAKLVQAAQGARYDISSITPTLEMLANKARD</sequence>
<gene>
    <name evidence="2" type="ORF">GRF63_12640</name>
</gene>
<comment type="caution">
    <text evidence="2">The sequence shown here is derived from an EMBL/GenBank/DDBJ whole genome shotgun (WGS) entry which is preliminary data.</text>
</comment>
<dbReference type="NCBIfam" id="TIGR01244">
    <property type="entry name" value="TIGR01244 family sulfur transferase"/>
    <property type="match status" value="1"/>
</dbReference>
<dbReference type="Gene3D" id="3.90.190.10">
    <property type="entry name" value="Protein tyrosine phosphatase superfamily"/>
    <property type="match status" value="1"/>
</dbReference>
<feature type="domain" description="Beta-lactamase hydrolase-like protein phosphatase-like" evidence="1">
    <location>
        <begin position="3"/>
        <end position="111"/>
    </location>
</feature>
<protein>
    <submittedName>
        <fullName evidence="2">TIGR01244 family phosphatase</fullName>
    </submittedName>
</protein>
<organism evidence="2 3">
    <name type="scientific">Aurantiacibacter rhizosphaerae</name>
    <dbReference type="NCBI Taxonomy" id="2691582"/>
    <lineage>
        <taxon>Bacteria</taxon>
        <taxon>Pseudomonadati</taxon>
        <taxon>Pseudomonadota</taxon>
        <taxon>Alphaproteobacteria</taxon>
        <taxon>Sphingomonadales</taxon>
        <taxon>Erythrobacteraceae</taxon>
        <taxon>Aurantiacibacter</taxon>
    </lineage>
</organism>
<name>A0A844XGP2_9SPHN</name>
<dbReference type="RefSeq" id="WP_160486420.1">
    <property type="nucleotide sequence ID" value="NZ_WUBR01000003.1"/>
</dbReference>
<reference evidence="2 3" key="2">
    <citation type="submission" date="2020-02" db="EMBL/GenBank/DDBJ databases">
        <title>Erythrobacter dongmakensis sp. nov., isolated from a tidal mudflat.</title>
        <authorList>
            <person name="Kim I.S."/>
        </authorList>
    </citation>
    <scope>NUCLEOTIDE SEQUENCE [LARGE SCALE GENOMIC DNA]</scope>
    <source>
        <strain evidence="2 3">GH3-10</strain>
    </source>
</reference>
<dbReference type="SUPFAM" id="SSF52821">
    <property type="entry name" value="Rhodanese/Cell cycle control phosphatase"/>
    <property type="match status" value="1"/>
</dbReference>
<dbReference type="AlphaFoldDB" id="A0A844XGP2"/>
<dbReference type="Pfam" id="PF04273">
    <property type="entry name" value="BLH_phosphatase"/>
    <property type="match status" value="1"/>
</dbReference>
<reference evidence="2 3" key="1">
    <citation type="submission" date="2019-12" db="EMBL/GenBank/DDBJ databases">
        <authorList>
            <person name="Lee S.D."/>
        </authorList>
    </citation>
    <scope>NUCLEOTIDE SEQUENCE [LARGE SCALE GENOMIC DNA]</scope>
    <source>
        <strain evidence="2 3">GH3-10</strain>
    </source>
</reference>
<dbReference type="InterPro" id="IPR036873">
    <property type="entry name" value="Rhodanese-like_dom_sf"/>
</dbReference>
<evidence type="ECO:0000313" key="3">
    <source>
        <dbReference type="Proteomes" id="UP000461409"/>
    </source>
</evidence>
<dbReference type="InterPro" id="IPR029021">
    <property type="entry name" value="Prot-tyrosine_phosphatase-like"/>
</dbReference>
<dbReference type="EMBL" id="WUBR01000003">
    <property type="protein sequence ID" value="MWV28754.1"/>
    <property type="molecule type" value="Genomic_DNA"/>
</dbReference>
<dbReference type="GO" id="GO:0016787">
    <property type="term" value="F:hydrolase activity"/>
    <property type="evidence" value="ECO:0007669"/>
    <property type="project" value="InterPro"/>
</dbReference>
<keyword evidence="3" id="KW-1185">Reference proteome</keyword>
<dbReference type="InterPro" id="IPR005939">
    <property type="entry name" value="BLH_phosphatase-like"/>
</dbReference>
<dbReference type="Proteomes" id="UP000461409">
    <property type="component" value="Unassembled WGS sequence"/>
</dbReference>
<evidence type="ECO:0000313" key="2">
    <source>
        <dbReference type="EMBL" id="MWV28754.1"/>
    </source>
</evidence>
<evidence type="ECO:0000259" key="1">
    <source>
        <dbReference type="Pfam" id="PF04273"/>
    </source>
</evidence>
<accession>A0A844XGP2</accession>
<proteinExistence type="predicted"/>